<name>A0A3N4IHA5_ASCIM</name>
<gene>
    <name evidence="2" type="ORF">BJ508DRAFT_322567</name>
</gene>
<dbReference type="Proteomes" id="UP000275078">
    <property type="component" value="Unassembled WGS sequence"/>
</dbReference>
<feature type="compositionally biased region" description="Low complexity" evidence="1">
    <location>
        <begin position="91"/>
        <end position="122"/>
    </location>
</feature>
<feature type="region of interest" description="Disordered" evidence="1">
    <location>
        <begin position="168"/>
        <end position="303"/>
    </location>
</feature>
<feature type="compositionally biased region" description="Basic and acidic residues" evidence="1">
    <location>
        <begin position="26"/>
        <end position="35"/>
    </location>
</feature>
<keyword evidence="3" id="KW-1185">Reference proteome</keyword>
<evidence type="ECO:0000313" key="3">
    <source>
        <dbReference type="Proteomes" id="UP000275078"/>
    </source>
</evidence>
<feature type="compositionally biased region" description="Polar residues" evidence="1">
    <location>
        <begin position="60"/>
        <end position="80"/>
    </location>
</feature>
<organism evidence="2 3">
    <name type="scientific">Ascobolus immersus RN42</name>
    <dbReference type="NCBI Taxonomy" id="1160509"/>
    <lineage>
        <taxon>Eukaryota</taxon>
        <taxon>Fungi</taxon>
        <taxon>Dikarya</taxon>
        <taxon>Ascomycota</taxon>
        <taxon>Pezizomycotina</taxon>
        <taxon>Pezizomycetes</taxon>
        <taxon>Pezizales</taxon>
        <taxon>Ascobolaceae</taxon>
        <taxon>Ascobolus</taxon>
    </lineage>
</organism>
<feature type="compositionally biased region" description="Polar residues" evidence="1">
    <location>
        <begin position="281"/>
        <end position="296"/>
    </location>
</feature>
<sequence length="465" mass="52107">MSNTLQFTTISHPHQFPKFRGGTNQDTRRMEDSCLHHQQHQQHLQLHQQLHQQHHHDSMRTLSSITTKLTPMSPRDNSTMVAAADTKPQQSSGRPSFSSSIDMSSSASSAYSSEAGSHVSSAPTTPVSDSISVPFTIDLKTVDEKIGEALATPKASAVPKPLVEEHIEAQSGDEDDSNAWGDYDSDESDDSDGSEWETESSGHEAEDYSDDDCGIEFGHSDDEEEDEDEDDGLFGYDSAEEDDVSGSDNEEGHDDDVQLPTLPNVDAHRTQRPPLRPCLSHAQTSQPMKRSESTGSRVRFSETAERPQVIQTRVFMYSYYEFDSMVSSDDCPNEIRSAFQDKRTEMEKFRELQALKEFYISLLDPTEREKERAKPEFEIIGRMEHFLLTKMIEEKGEDVFVENPEKCAQLLVGIGFGSLKLGEEEKKDFIKKRREGTVAPTASPAETPTGSDGEWETDYETDEEA</sequence>
<dbReference type="AlphaFoldDB" id="A0A3N4IHA5"/>
<feature type="region of interest" description="Disordered" evidence="1">
    <location>
        <begin position="431"/>
        <end position="465"/>
    </location>
</feature>
<evidence type="ECO:0000256" key="1">
    <source>
        <dbReference type="SAM" id="MobiDB-lite"/>
    </source>
</evidence>
<protein>
    <submittedName>
        <fullName evidence="2">Uncharacterized protein</fullName>
    </submittedName>
</protein>
<reference evidence="2 3" key="1">
    <citation type="journal article" date="2018" name="Nat. Ecol. Evol.">
        <title>Pezizomycetes genomes reveal the molecular basis of ectomycorrhizal truffle lifestyle.</title>
        <authorList>
            <person name="Murat C."/>
            <person name="Payen T."/>
            <person name="Noel B."/>
            <person name="Kuo A."/>
            <person name="Morin E."/>
            <person name="Chen J."/>
            <person name="Kohler A."/>
            <person name="Krizsan K."/>
            <person name="Balestrini R."/>
            <person name="Da Silva C."/>
            <person name="Montanini B."/>
            <person name="Hainaut M."/>
            <person name="Levati E."/>
            <person name="Barry K.W."/>
            <person name="Belfiori B."/>
            <person name="Cichocki N."/>
            <person name="Clum A."/>
            <person name="Dockter R.B."/>
            <person name="Fauchery L."/>
            <person name="Guy J."/>
            <person name="Iotti M."/>
            <person name="Le Tacon F."/>
            <person name="Lindquist E.A."/>
            <person name="Lipzen A."/>
            <person name="Malagnac F."/>
            <person name="Mello A."/>
            <person name="Molinier V."/>
            <person name="Miyauchi S."/>
            <person name="Poulain J."/>
            <person name="Riccioni C."/>
            <person name="Rubini A."/>
            <person name="Sitrit Y."/>
            <person name="Splivallo R."/>
            <person name="Traeger S."/>
            <person name="Wang M."/>
            <person name="Zifcakova L."/>
            <person name="Wipf D."/>
            <person name="Zambonelli A."/>
            <person name="Paolocci F."/>
            <person name="Nowrousian M."/>
            <person name="Ottonello S."/>
            <person name="Baldrian P."/>
            <person name="Spatafora J.W."/>
            <person name="Henrissat B."/>
            <person name="Nagy L.G."/>
            <person name="Aury J.M."/>
            <person name="Wincker P."/>
            <person name="Grigoriev I.V."/>
            <person name="Bonfante P."/>
            <person name="Martin F.M."/>
        </authorList>
    </citation>
    <scope>NUCLEOTIDE SEQUENCE [LARGE SCALE GENOMIC DNA]</scope>
    <source>
        <strain evidence="2 3">RN42</strain>
    </source>
</reference>
<feature type="compositionally biased region" description="Acidic residues" evidence="1">
    <location>
        <begin position="221"/>
        <end position="254"/>
    </location>
</feature>
<feature type="compositionally biased region" description="Low complexity" evidence="1">
    <location>
        <begin position="41"/>
        <end position="51"/>
    </location>
</feature>
<proteinExistence type="predicted"/>
<accession>A0A3N4IHA5</accession>
<feature type="compositionally biased region" description="Polar residues" evidence="1">
    <location>
        <begin position="1"/>
        <end position="12"/>
    </location>
</feature>
<dbReference type="EMBL" id="ML119653">
    <property type="protein sequence ID" value="RPA85525.1"/>
    <property type="molecule type" value="Genomic_DNA"/>
</dbReference>
<evidence type="ECO:0000313" key="2">
    <source>
        <dbReference type="EMBL" id="RPA85525.1"/>
    </source>
</evidence>
<feature type="compositionally biased region" description="Acidic residues" evidence="1">
    <location>
        <begin position="453"/>
        <end position="465"/>
    </location>
</feature>
<feature type="compositionally biased region" description="Acidic residues" evidence="1">
    <location>
        <begin position="171"/>
        <end position="198"/>
    </location>
</feature>
<feature type="region of interest" description="Disordered" evidence="1">
    <location>
        <begin position="1"/>
        <end position="131"/>
    </location>
</feature>